<comment type="caution">
    <text evidence="1">The sequence shown here is derived from an EMBL/GenBank/DDBJ whole genome shotgun (WGS) entry which is preliminary data.</text>
</comment>
<dbReference type="RefSeq" id="WP_249102119.1">
    <property type="nucleotide sequence ID" value="NZ_JAMBAQ010000026.1"/>
</dbReference>
<evidence type="ECO:0000313" key="2">
    <source>
        <dbReference type="Proteomes" id="UP001624684"/>
    </source>
</evidence>
<accession>A0ABW8U7L7</accession>
<dbReference type="Proteomes" id="UP001624684">
    <property type="component" value="Unassembled WGS sequence"/>
</dbReference>
<name>A0ABW8U7L7_9GAMM</name>
<dbReference type="EMBL" id="JBJJXE010000024">
    <property type="protein sequence ID" value="MFL1733091.1"/>
    <property type="molecule type" value="Genomic_DNA"/>
</dbReference>
<proteinExistence type="predicted"/>
<evidence type="ECO:0000313" key="1">
    <source>
        <dbReference type="EMBL" id="MFL1733091.1"/>
    </source>
</evidence>
<sequence>MEIGFNGLNSIISLKKDRGFVFNLYQTLRDLVKDNTIDLNLIDRLFKKYLNQKETEQVISLLIKIKQENQDKMLLDEFNAIDKMIKILNKLLETLVFYKECDNRIGYIRMIIFNIPYCAIDQMQPLEFYDSLTDEDEPFWMRDVSDFIQR</sequence>
<reference evidence="1 2" key="1">
    <citation type="submission" date="2024-11" db="EMBL/GenBank/DDBJ databases">
        <title>First Report of Moraxella oculi in Brazil in an Infectious Bovine Keratoconjunctivitis Outbreak.</title>
        <authorList>
            <person name="Carvalho C.V."/>
            <person name="Domingues R."/>
            <person name="Coutinho C."/>
            <person name="Honorio N.T.B.S."/>
            <person name="Faza D.R.L.R."/>
            <person name="Carvalho W.A."/>
            <person name="Machado A.B.F."/>
            <person name="Martins M.F."/>
            <person name="Gaspar E.B."/>
        </authorList>
    </citation>
    <scope>NUCLEOTIDE SEQUENCE [LARGE SCALE GENOMIC DNA]</scope>
    <source>
        <strain evidence="1 2">2117LE</strain>
    </source>
</reference>
<gene>
    <name evidence="1" type="ORF">ACJHVH_08880</name>
</gene>
<organism evidence="1 2">
    <name type="scientific">Moraxella oculi</name>
    <dbReference type="NCBI Taxonomy" id="2940516"/>
    <lineage>
        <taxon>Bacteria</taxon>
        <taxon>Pseudomonadati</taxon>
        <taxon>Pseudomonadota</taxon>
        <taxon>Gammaproteobacteria</taxon>
        <taxon>Moraxellales</taxon>
        <taxon>Moraxellaceae</taxon>
        <taxon>Moraxella</taxon>
    </lineage>
</organism>
<protein>
    <submittedName>
        <fullName evidence="1">Uncharacterized protein</fullName>
    </submittedName>
</protein>
<keyword evidence="2" id="KW-1185">Reference proteome</keyword>